<dbReference type="Gene3D" id="1.25.40.20">
    <property type="entry name" value="Ankyrin repeat-containing domain"/>
    <property type="match status" value="3"/>
</dbReference>
<organism evidence="4 5">
    <name type="scientific">Fusarium heterosporum</name>
    <dbReference type="NCBI Taxonomy" id="42747"/>
    <lineage>
        <taxon>Eukaryota</taxon>
        <taxon>Fungi</taxon>
        <taxon>Dikarya</taxon>
        <taxon>Ascomycota</taxon>
        <taxon>Pezizomycotina</taxon>
        <taxon>Sordariomycetes</taxon>
        <taxon>Hypocreomycetidae</taxon>
        <taxon>Hypocreales</taxon>
        <taxon>Nectriaceae</taxon>
        <taxon>Fusarium</taxon>
        <taxon>Fusarium heterosporum species complex</taxon>
    </lineage>
</organism>
<name>A0A8H5TCM1_FUSHE</name>
<proteinExistence type="predicted"/>
<dbReference type="PROSITE" id="PS50088">
    <property type="entry name" value="ANK_REPEAT"/>
    <property type="match status" value="4"/>
</dbReference>
<feature type="repeat" description="ANK" evidence="3">
    <location>
        <begin position="93"/>
        <end position="125"/>
    </location>
</feature>
<dbReference type="InterPro" id="IPR036770">
    <property type="entry name" value="Ankyrin_rpt-contain_sf"/>
</dbReference>
<evidence type="ECO:0000256" key="2">
    <source>
        <dbReference type="ARBA" id="ARBA00023043"/>
    </source>
</evidence>
<comment type="caution">
    <text evidence="4">The sequence shown here is derived from an EMBL/GenBank/DDBJ whole genome shotgun (WGS) entry which is preliminary data.</text>
</comment>
<dbReference type="PROSITE" id="PS50297">
    <property type="entry name" value="ANK_REP_REGION"/>
    <property type="match status" value="2"/>
</dbReference>
<sequence>MSLEDLATELVEFIAGHLQLSRHLNAFCQTNRRFYAMFNERLYRRDVQGRRRALTWGAWKGILPTVERALKQGADVNVVNNHVVDDCDYKLYAEETPIFMAVRNRDFDVVRLLLSKGADVHRRNRRGDNIVICAVSTGDIDMVRLVLAEGVDVNSHQNGDVPPLLLAARRGYTEIVKALLDQGAKVGDKDSWGETPLQVAVTGGQHDILKIFLDRHFIRDEPMGDIGADALEVAIVRKDFLTLKLLLEGGANPLAKRRTGYNAIISAILSRQEDMAIFMTEALENIPEVKDRVGKGLLWYAANGNCEGYAKYLLDRNVDPNTDIWQPLTGAMYGASCKLVEMLLDRGADIEFKDEMGRTPLKVALEEGGETTRKEVVSLLVRRGASLRKAKLNAEQKTYVERCLTCGH</sequence>
<keyword evidence="2 3" id="KW-0040">ANK repeat</keyword>
<evidence type="ECO:0000256" key="3">
    <source>
        <dbReference type="PROSITE-ProRule" id="PRU00023"/>
    </source>
</evidence>
<dbReference type="Pfam" id="PF12796">
    <property type="entry name" value="Ank_2"/>
    <property type="match status" value="3"/>
</dbReference>
<dbReference type="SUPFAM" id="SSF48403">
    <property type="entry name" value="Ankyrin repeat"/>
    <property type="match status" value="1"/>
</dbReference>
<dbReference type="Proteomes" id="UP000567885">
    <property type="component" value="Unassembled WGS sequence"/>
</dbReference>
<dbReference type="PANTHER" id="PTHR24171">
    <property type="entry name" value="ANKYRIN REPEAT DOMAIN-CONTAINING PROTEIN 39-RELATED"/>
    <property type="match status" value="1"/>
</dbReference>
<keyword evidence="5" id="KW-1185">Reference proteome</keyword>
<feature type="repeat" description="ANK" evidence="3">
    <location>
        <begin position="159"/>
        <end position="191"/>
    </location>
</feature>
<dbReference type="OrthoDB" id="341259at2759"/>
<evidence type="ECO:0000313" key="4">
    <source>
        <dbReference type="EMBL" id="KAF5667138.1"/>
    </source>
</evidence>
<accession>A0A8H5TCM1</accession>
<evidence type="ECO:0000313" key="5">
    <source>
        <dbReference type="Proteomes" id="UP000567885"/>
    </source>
</evidence>
<keyword evidence="1" id="KW-0677">Repeat</keyword>
<feature type="repeat" description="ANK" evidence="3">
    <location>
        <begin position="356"/>
        <end position="392"/>
    </location>
</feature>
<protein>
    <submittedName>
        <fullName evidence="4">Ankyrin protein</fullName>
    </submittedName>
</protein>
<dbReference type="PRINTS" id="PR01415">
    <property type="entry name" value="ANKYRIN"/>
</dbReference>
<gene>
    <name evidence="4" type="ORF">FHETE_5841</name>
</gene>
<dbReference type="InterPro" id="IPR002110">
    <property type="entry name" value="Ankyrin_rpt"/>
</dbReference>
<dbReference type="AlphaFoldDB" id="A0A8H5TCM1"/>
<evidence type="ECO:0000256" key="1">
    <source>
        <dbReference type="ARBA" id="ARBA00022737"/>
    </source>
</evidence>
<dbReference type="EMBL" id="JAAGWQ010000103">
    <property type="protein sequence ID" value="KAF5667138.1"/>
    <property type="molecule type" value="Genomic_DNA"/>
</dbReference>
<dbReference type="SMART" id="SM00248">
    <property type="entry name" value="ANK"/>
    <property type="match status" value="10"/>
</dbReference>
<feature type="repeat" description="ANK" evidence="3">
    <location>
        <begin position="126"/>
        <end position="158"/>
    </location>
</feature>
<reference evidence="4 5" key="1">
    <citation type="submission" date="2020-05" db="EMBL/GenBank/DDBJ databases">
        <title>Identification and distribution of gene clusters putatively required for synthesis of sphingolipid metabolism inhibitors in phylogenetically diverse species of the filamentous fungus Fusarium.</title>
        <authorList>
            <person name="Kim H.-S."/>
            <person name="Busman M."/>
            <person name="Brown D.W."/>
            <person name="Divon H."/>
            <person name="Uhlig S."/>
            <person name="Proctor R.H."/>
        </authorList>
    </citation>
    <scope>NUCLEOTIDE SEQUENCE [LARGE SCALE GENOMIC DNA]</scope>
    <source>
        <strain evidence="4 5">NRRL 20693</strain>
    </source>
</reference>